<evidence type="ECO:0000256" key="1">
    <source>
        <dbReference type="SAM" id="MobiDB-lite"/>
    </source>
</evidence>
<evidence type="ECO:0000256" key="2">
    <source>
        <dbReference type="SAM" id="SignalP"/>
    </source>
</evidence>
<evidence type="ECO:0000313" key="3">
    <source>
        <dbReference type="EMBL" id="CAD7633779.1"/>
    </source>
</evidence>
<dbReference type="AlphaFoldDB" id="A0A7R9Q6A4"/>
<feature type="signal peptide" evidence="2">
    <location>
        <begin position="1"/>
        <end position="20"/>
    </location>
</feature>
<keyword evidence="2" id="KW-0732">Signal</keyword>
<dbReference type="EMBL" id="CAJPIZ010013359">
    <property type="protein sequence ID" value="CAG2114209.1"/>
    <property type="molecule type" value="Genomic_DNA"/>
</dbReference>
<evidence type="ECO:0000313" key="4">
    <source>
        <dbReference type="Proteomes" id="UP000759131"/>
    </source>
</evidence>
<keyword evidence="4" id="KW-1185">Reference proteome</keyword>
<feature type="region of interest" description="Disordered" evidence="1">
    <location>
        <begin position="125"/>
        <end position="145"/>
    </location>
</feature>
<dbReference type="EMBL" id="OC867934">
    <property type="protein sequence ID" value="CAD7633779.1"/>
    <property type="molecule type" value="Genomic_DNA"/>
</dbReference>
<reference evidence="3" key="1">
    <citation type="submission" date="2020-11" db="EMBL/GenBank/DDBJ databases">
        <authorList>
            <person name="Tran Van P."/>
        </authorList>
    </citation>
    <scope>NUCLEOTIDE SEQUENCE</scope>
</reference>
<name>A0A7R9Q6A4_9ACAR</name>
<feature type="chain" id="PRO_5036403758" evidence="2">
    <location>
        <begin position="21"/>
        <end position="156"/>
    </location>
</feature>
<dbReference type="Proteomes" id="UP000759131">
    <property type="component" value="Unassembled WGS sequence"/>
</dbReference>
<dbReference type="OrthoDB" id="6521136at2759"/>
<gene>
    <name evidence="3" type="ORF">OSB1V03_LOCUS14175</name>
</gene>
<proteinExistence type="predicted"/>
<protein>
    <submittedName>
        <fullName evidence="3">Uncharacterized protein</fullName>
    </submittedName>
</protein>
<sequence length="156" mass="17733">MNKFIIVGLLVAIGYQCCLADEATHKAWHEFHDQMKAAVCKPETTDTAMIQRLTECKKKFFNVPADKMAEHEAKAMEAYKECGKDDDVKAYTKVDLTNNVNKYVLMGWCGKGFHKCVHEKYQKAKGDVKKDPDAKKHSTPEQRAEFKTCLEKAVKA</sequence>
<organism evidence="3">
    <name type="scientific">Medioppia subpectinata</name>
    <dbReference type="NCBI Taxonomy" id="1979941"/>
    <lineage>
        <taxon>Eukaryota</taxon>
        <taxon>Metazoa</taxon>
        <taxon>Ecdysozoa</taxon>
        <taxon>Arthropoda</taxon>
        <taxon>Chelicerata</taxon>
        <taxon>Arachnida</taxon>
        <taxon>Acari</taxon>
        <taxon>Acariformes</taxon>
        <taxon>Sarcoptiformes</taxon>
        <taxon>Oribatida</taxon>
        <taxon>Brachypylina</taxon>
        <taxon>Oppioidea</taxon>
        <taxon>Oppiidae</taxon>
        <taxon>Medioppia</taxon>
    </lineage>
</organism>
<accession>A0A7R9Q6A4</accession>